<dbReference type="Proteomes" id="UP000789759">
    <property type="component" value="Unassembled WGS sequence"/>
</dbReference>
<organism evidence="1 2">
    <name type="scientific">Cetraspora pellucida</name>
    <dbReference type="NCBI Taxonomy" id="1433469"/>
    <lineage>
        <taxon>Eukaryota</taxon>
        <taxon>Fungi</taxon>
        <taxon>Fungi incertae sedis</taxon>
        <taxon>Mucoromycota</taxon>
        <taxon>Glomeromycotina</taxon>
        <taxon>Glomeromycetes</taxon>
        <taxon>Diversisporales</taxon>
        <taxon>Gigasporaceae</taxon>
        <taxon>Cetraspora</taxon>
    </lineage>
</organism>
<comment type="caution">
    <text evidence="1">The sequence shown here is derived from an EMBL/GenBank/DDBJ whole genome shotgun (WGS) entry which is preliminary data.</text>
</comment>
<keyword evidence="2" id="KW-1185">Reference proteome</keyword>
<name>A0A9N9DY40_9GLOM</name>
<sequence>GNESFCTIREDNGSKFDNFISEKTVKKVKKKIDNLLSLYA</sequence>
<evidence type="ECO:0000313" key="1">
    <source>
        <dbReference type="EMBL" id="CAG8657604.1"/>
    </source>
</evidence>
<evidence type="ECO:0000313" key="2">
    <source>
        <dbReference type="Proteomes" id="UP000789759"/>
    </source>
</evidence>
<feature type="non-terminal residue" evidence="1">
    <location>
        <position position="1"/>
    </location>
</feature>
<proteinExistence type="predicted"/>
<dbReference type="AlphaFoldDB" id="A0A9N9DY40"/>
<dbReference type="EMBL" id="CAJVQA010007495">
    <property type="protein sequence ID" value="CAG8657604.1"/>
    <property type="molecule type" value="Genomic_DNA"/>
</dbReference>
<reference evidence="1" key="1">
    <citation type="submission" date="2021-06" db="EMBL/GenBank/DDBJ databases">
        <authorList>
            <person name="Kallberg Y."/>
            <person name="Tangrot J."/>
            <person name="Rosling A."/>
        </authorList>
    </citation>
    <scope>NUCLEOTIDE SEQUENCE</scope>
    <source>
        <strain evidence="1">FL966</strain>
    </source>
</reference>
<accession>A0A9N9DY40</accession>
<gene>
    <name evidence="1" type="ORF">CPELLU_LOCUS9650</name>
</gene>
<protein>
    <submittedName>
        <fullName evidence="1">10915_t:CDS:1</fullName>
    </submittedName>
</protein>